<dbReference type="EMBL" id="NUEQ01000011">
    <property type="protein sequence ID" value="PEJ35946.1"/>
    <property type="molecule type" value="Genomic_DNA"/>
</dbReference>
<evidence type="ECO:0000256" key="1">
    <source>
        <dbReference type="SAM" id="Phobius"/>
    </source>
</evidence>
<organism evidence="2 3">
    <name type="scientific">Peribacillus butanolivorans</name>
    <dbReference type="NCBI Taxonomy" id="421767"/>
    <lineage>
        <taxon>Bacteria</taxon>
        <taxon>Bacillati</taxon>
        <taxon>Bacillota</taxon>
        <taxon>Bacilli</taxon>
        <taxon>Bacillales</taxon>
        <taxon>Bacillaceae</taxon>
        <taxon>Peribacillus</taxon>
    </lineage>
</organism>
<dbReference type="AlphaFoldDB" id="A0AAX0S581"/>
<evidence type="ECO:0000313" key="2">
    <source>
        <dbReference type="EMBL" id="PEJ35946.1"/>
    </source>
</evidence>
<name>A0AAX0S581_9BACI</name>
<keyword evidence="1" id="KW-0472">Membrane</keyword>
<feature type="transmembrane region" description="Helical" evidence="1">
    <location>
        <begin position="25"/>
        <end position="45"/>
    </location>
</feature>
<accession>A0AAX0S581</accession>
<keyword evidence="1" id="KW-1133">Transmembrane helix</keyword>
<dbReference type="RefSeq" id="WP_098175195.1">
    <property type="nucleotide sequence ID" value="NZ_NUEQ01000011.1"/>
</dbReference>
<dbReference type="Proteomes" id="UP000220106">
    <property type="component" value="Unassembled WGS sequence"/>
</dbReference>
<feature type="transmembrane region" description="Helical" evidence="1">
    <location>
        <begin position="150"/>
        <end position="174"/>
    </location>
</feature>
<feature type="transmembrane region" description="Helical" evidence="1">
    <location>
        <begin position="65"/>
        <end position="85"/>
    </location>
</feature>
<gene>
    <name evidence="2" type="ORF">CN689_05670</name>
</gene>
<sequence length="191" mass="22008">MANKKPHNSVLLWNSYSEGYNFKRILIEIIAPIVITILTILLIFLSDIKVTNILLKVKEMNSQVADIIAIQIGFNITCLALLASFSRGTLHDSFSKVQEGEKESVLRQLLSTFTYCVFVQTGIIFLGIIYNTVVDDLMNIEYLKMVNKNIQLILSYTFFLFWLSFILHSFMVFLRNVSLIHKFILVVFKTK</sequence>
<proteinExistence type="predicted"/>
<protein>
    <submittedName>
        <fullName evidence="2">Uncharacterized protein</fullName>
    </submittedName>
</protein>
<comment type="caution">
    <text evidence="2">The sequence shown here is derived from an EMBL/GenBank/DDBJ whole genome shotgun (WGS) entry which is preliminary data.</text>
</comment>
<feature type="transmembrane region" description="Helical" evidence="1">
    <location>
        <begin position="105"/>
        <end position="130"/>
    </location>
</feature>
<keyword evidence="1" id="KW-0812">Transmembrane</keyword>
<evidence type="ECO:0000313" key="3">
    <source>
        <dbReference type="Proteomes" id="UP000220106"/>
    </source>
</evidence>
<reference evidence="2 3" key="1">
    <citation type="submission" date="2017-09" db="EMBL/GenBank/DDBJ databases">
        <title>Large-scale bioinformatics analysis of Bacillus genomes uncovers conserved roles of natural products in bacterial physiology.</title>
        <authorList>
            <consortium name="Agbiome Team Llc"/>
            <person name="Bleich R.M."/>
            <person name="Kirk G.J."/>
            <person name="Santa Maria K.C."/>
            <person name="Allen S.E."/>
            <person name="Farag S."/>
            <person name="Shank E.A."/>
            <person name="Bowers A."/>
        </authorList>
    </citation>
    <scope>NUCLEOTIDE SEQUENCE [LARGE SCALE GENOMIC DNA]</scope>
    <source>
        <strain evidence="2 3">AFS003229</strain>
    </source>
</reference>